<evidence type="ECO:0000256" key="4">
    <source>
        <dbReference type="ARBA" id="ARBA00022692"/>
    </source>
</evidence>
<dbReference type="EMBL" id="CP002689">
    <property type="protein sequence ID" value="AEE13050.1"/>
    <property type="molecule type" value="Genomic_DNA"/>
</dbReference>
<evidence type="ECO:0000259" key="9">
    <source>
        <dbReference type="Pfam" id="PF21082"/>
    </source>
</evidence>
<feature type="domain" description="Mechanosensitive ion channel MscS C-terminal" evidence="9">
    <location>
        <begin position="208"/>
        <end position="281"/>
    </location>
</feature>
<dbReference type="eggNOG" id="COG0668">
    <property type="taxonomic scope" value="Bacteria"/>
</dbReference>
<dbReference type="InterPro" id="IPR006686">
    <property type="entry name" value="MscS_channel_CS"/>
</dbReference>
<dbReference type="InterPro" id="IPR049278">
    <property type="entry name" value="MS_channel_C"/>
</dbReference>
<dbReference type="KEGG" id="pah:Poras_1108"/>
<dbReference type="SUPFAM" id="SSF50182">
    <property type="entry name" value="Sm-like ribonucleoproteins"/>
    <property type="match status" value="1"/>
</dbReference>
<evidence type="ECO:0000313" key="11">
    <source>
        <dbReference type="Proteomes" id="UP000006545"/>
    </source>
</evidence>
<dbReference type="RefSeq" id="WP_013760506.1">
    <property type="nucleotide sequence ID" value="NC_015501.1"/>
</dbReference>
<dbReference type="InterPro" id="IPR011066">
    <property type="entry name" value="MscS_channel_C_sf"/>
</dbReference>
<dbReference type="STRING" id="879243.Poras_1108"/>
<dbReference type="OrthoDB" id="9809206at2"/>
<sequence length="308" mass="34530">MPEINPENIILPDSTALTKEEIVDSIVNFNLADTLGSWVDKALDIGIRVLLAILIFYVGRWLIGLIMKGVTRLLDRRVEALGLRHFIRSIARAGLWIVLIIVVINILGFAAVSFAALLASVGVAIGMALSGQLQNFAGGAIILITHPFRIGDYIVYQDVEGTVQDIGIFHTSITTTDNTKIYLPNGNLSTNIIKNTSEMSTRRCQWKFLVDYDVPFERAKSILMTELLKDPRILQDQGVLAVISDMTESNYTIMIRVWCTNADMWDLFWDFNGRATELFAGEGFPRPYSKVELRNSTPYNNKETESHD</sequence>
<keyword evidence="4 7" id="KW-0812">Transmembrane</keyword>
<feature type="transmembrane region" description="Helical" evidence="7">
    <location>
        <begin position="93"/>
        <end position="117"/>
    </location>
</feature>
<evidence type="ECO:0000256" key="7">
    <source>
        <dbReference type="SAM" id="Phobius"/>
    </source>
</evidence>
<dbReference type="Pfam" id="PF05552">
    <property type="entry name" value="MS_channel_1st_1"/>
    <property type="match status" value="1"/>
</dbReference>
<feature type="transmembrane region" description="Helical" evidence="7">
    <location>
        <begin position="45"/>
        <end position="67"/>
    </location>
</feature>
<keyword evidence="5 7" id="KW-1133">Transmembrane helix</keyword>
<evidence type="ECO:0000256" key="6">
    <source>
        <dbReference type="ARBA" id="ARBA00023136"/>
    </source>
</evidence>
<dbReference type="Pfam" id="PF00924">
    <property type="entry name" value="MS_channel_2nd"/>
    <property type="match status" value="1"/>
</dbReference>
<keyword evidence="11" id="KW-1185">Reference proteome</keyword>
<dbReference type="AlphaFoldDB" id="F4KL38"/>
<feature type="domain" description="Mechanosensitive ion channel MscS" evidence="8">
    <location>
        <begin position="133"/>
        <end position="197"/>
    </location>
</feature>
<dbReference type="InterPro" id="IPR010920">
    <property type="entry name" value="LSM_dom_sf"/>
</dbReference>
<dbReference type="Proteomes" id="UP000006545">
    <property type="component" value="Chromosome"/>
</dbReference>
<evidence type="ECO:0000259" key="8">
    <source>
        <dbReference type="Pfam" id="PF00924"/>
    </source>
</evidence>
<keyword evidence="6 7" id="KW-0472">Membrane</keyword>
<evidence type="ECO:0000256" key="3">
    <source>
        <dbReference type="ARBA" id="ARBA00022475"/>
    </source>
</evidence>
<dbReference type="PROSITE" id="PS01246">
    <property type="entry name" value="UPF0003"/>
    <property type="match status" value="1"/>
</dbReference>
<dbReference type="InterPro" id="IPR023408">
    <property type="entry name" value="MscS_beta-dom_sf"/>
</dbReference>
<evidence type="ECO:0000256" key="5">
    <source>
        <dbReference type="ARBA" id="ARBA00022989"/>
    </source>
</evidence>
<dbReference type="SUPFAM" id="SSF82861">
    <property type="entry name" value="Mechanosensitive channel protein MscS (YggB), transmembrane region"/>
    <property type="match status" value="1"/>
</dbReference>
<dbReference type="PANTHER" id="PTHR30221">
    <property type="entry name" value="SMALL-CONDUCTANCE MECHANOSENSITIVE CHANNEL"/>
    <property type="match status" value="1"/>
</dbReference>
<organism evidence="10 11">
    <name type="scientific">Porphyromonas asaccharolytica (strain ATCC 25260 / DSM 20707 / BCRC 10618 / CCUG 7834 / JCM 6326 / LMG 13178 / VPI 4198 / B440)</name>
    <name type="common">Bacteroides asaccharolyticus</name>
    <dbReference type="NCBI Taxonomy" id="879243"/>
    <lineage>
        <taxon>Bacteria</taxon>
        <taxon>Pseudomonadati</taxon>
        <taxon>Bacteroidota</taxon>
        <taxon>Bacteroidia</taxon>
        <taxon>Bacteroidales</taxon>
        <taxon>Porphyromonadaceae</taxon>
        <taxon>Porphyromonas</taxon>
    </lineage>
</organism>
<dbReference type="InterPro" id="IPR006685">
    <property type="entry name" value="MscS_channel_2nd"/>
</dbReference>
<dbReference type="GO" id="GO:0008381">
    <property type="term" value="F:mechanosensitive monoatomic ion channel activity"/>
    <property type="evidence" value="ECO:0007669"/>
    <property type="project" value="InterPro"/>
</dbReference>
<comment type="subcellular location">
    <subcellularLocation>
        <location evidence="1">Cell membrane</location>
        <topology evidence="1">Multi-pass membrane protein</topology>
    </subcellularLocation>
</comment>
<dbReference type="PANTHER" id="PTHR30221:SF1">
    <property type="entry name" value="SMALL-CONDUCTANCE MECHANOSENSITIVE CHANNEL"/>
    <property type="match status" value="1"/>
</dbReference>
<name>F4KL38_PORAD</name>
<comment type="similarity">
    <text evidence="2">Belongs to the MscS (TC 1.A.23) family.</text>
</comment>
<reference evidence="11" key="1">
    <citation type="submission" date="2011-04" db="EMBL/GenBank/DDBJ databases">
        <title>The complete genome of Porphyromonas asaccharolytica DSM 20707.</title>
        <authorList>
            <person name="Lucas S."/>
            <person name="Han J."/>
            <person name="Lapidus A."/>
            <person name="Bruce D."/>
            <person name="Goodwin L."/>
            <person name="Pitluck S."/>
            <person name="Peters L."/>
            <person name="Kyrpides N."/>
            <person name="Mavromatis K."/>
            <person name="Ivanova N."/>
            <person name="Ovchinnikova G."/>
            <person name="Pagani I."/>
            <person name="Lu M."/>
            <person name="Detter J.C."/>
            <person name="Tapia R."/>
            <person name="Han C."/>
            <person name="Land M."/>
            <person name="Hauser L."/>
            <person name="Markowitz V."/>
            <person name="Cheng J.-F."/>
            <person name="Hugenholtz P."/>
            <person name="Woyke T."/>
            <person name="Wu D."/>
            <person name="Gronow S."/>
            <person name="Wellnitz S."/>
            <person name="Brambilla E."/>
            <person name="Klenk H.-P."/>
            <person name="Eisen J.A."/>
        </authorList>
    </citation>
    <scope>NUCLEOTIDE SEQUENCE [LARGE SCALE GENOMIC DNA]</scope>
    <source>
        <strain evidence="11">ATCC 25260 / DSM 20707 / VPI 4198</strain>
    </source>
</reference>
<dbReference type="Gene3D" id="2.30.30.60">
    <property type="match status" value="1"/>
</dbReference>
<dbReference type="InterPro" id="IPR011014">
    <property type="entry name" value="MscS_channel_TM-2"/>
</dbReference>
<dbReference type="Pfam" id="PF21082">
    <property type="entry name" value="MS_channel_3rd"/>
    <property type="match status" value="1"/>
</dbReference>
<protein>
    <submittedName>
        <fullName evidence="10">MscS Mechanosensitive ion channel</fullName>
    </submittedName>
</protein>
<evidence type="ECO:0000256" key="2">
    <source>
        <dbReference type="ARBA" id="ARBA00008017"/>
    </source>
</evidence>
<dbReference type="HOGENOM" id="CLU_037945_1_1_10"/>
<dbReference type="GO" id="GO:0005886">
    <property type="term" value="C:plasma membrane"/>
    <property type="evidence" value="ECO:0007669"/>
    <property type="project" value="UniProtKB-SubCell"/>
</dbReference>
<accession>F4KL38</accession>
<dbReference type="InterPro" id="IPR008910">
    <property type="entry name" value="MSC_TM_helix"/>
</dbReference>
<dbReference type="SUPFAM" id="SSF82689">
    <property type="entry name" value="Mechanosensitive channel protein MscS (YggB), C-terminal domain"/>
    <property type="match status" value="1"/>
</dbReference>
<proteinExistence type="inferred from homology"/>
<evidence type="ECO:0000313" key="10">
    <source>
        <dbReference type="EMBL" id="AEE13050.1"/>
    </source>
</evidence>
<evidence type="ECO:0000256" key="1">
    <source>
        <dbReference type="ARBA" id="ARBA00004651"/>
    </source>
</evidence>
<dbReference type="InterPro" id="IPR045275">
    <property type="entry name" value="MscS_archaea/bacteria_type"/>
</dbReference>
<keyword evidence="3" id="KW-1003">Cell membrane</keyword>
<dbReference type="Gene3D" id="1.10.287.1260">
    <property type="match status" value="1"/>
</dbReference>
<dbReference type="Gene3D" id="3.30.70.100">
    <property type="match status" value="1"/>
</dbReference>
<gene>
    <name evidence="10" type="ordered locus">Poras_1108</name>
</gene>